<name>A0A9W6SEB0_9ACTN</name>
<comment type="caution">
    <text evidence="1">The sequence shown here is derived from an EMBL/GenBank/DDBJ whole genome shotgun (WGS) entry which is preliminary data.</text>
</comment>
<protein>
    <recommendedName>
        <fullName evidence="3">S-adenosyl methyltransferase</fullName>
    </recommendedName>
</protein>
<evidence type="ECO:0008006" key="3">
    <source>
        <dbReference type="Google" id="ProtNLM"/>
    </source>
</evidence>
<dbReference type="RefSeq" id="WP_285583828.1">
    <property type="nucleotide sequence ID" value="NZ_BSTK01000023.1"/>
</dbReference>
<gene>
    <name evidence="1" type="ORF">Airi02_098360</name>
</gene>
<dbReference type="Pfam" id="PF04672">
    <property type="entry name" value="Methyltransf_19"/>
    <property type="match status" value="1"/>
</dbReference>
<proteinExistence type="predicted"/>
<organism evidence="1 2">
    <name type="scientific">Actinoallomurus iriomotensis</name>
    <dbReference type="NCBI Taxonomy" id="478107"/>
    <lineage>
        <taxon>Bacteria</taxon>
        <taxon>Bacillati</taxon>
        <taxon>Actinomycetota</taxon>
        <taxon>Actinomycetes</taxon>
        <taxon>Streptosporangiales</taxon>
        <taxon>Thermomonosporaceae</taxon>
        <taxon>Actinoallomurus</taxon>
    </lineage>
</organism>
<evidence type="ECO:0000313" key="2">
    <source>
        <dbReference type="Proteomes" id="UP001165074"/>
    </source>
</evidence>
<dbReference type="InterPro" id="IPR029063">
    <property type="entry name" value="SAM-dependent_MTases_sf"/>
</dbReference>
<dbReference type="SUPFAM" id="SSF53335">
    <property type="entry name" value="S-adenosyl-L-methionine-dependent methyltransferases"/>
    <property type="match status" value="1"/>
</dbReference>
<keyword evidence="2" id="KW-1185">Reference proteome</keyword>
<dbReference type="EMBL" id="BSTK01000023">
    <property type="protein sequence ID" value="GLY91908.1"/>
    <property type="molecule type" value="Genomic_DNA"/>
</dbReference>
<reference evidence="1" key="1">
    <citation type="submission" date="2023-03" db="EMBL/GenBank/DDBJ databases">
        <title>Actinoallomurus iriomotensis NBRC 103684.</title>
        <authorList>
            <person name="Ichikawa N."/>
            <person name="Sato H."/>
            <person name="Tonouchi N."/>
        </authorList>
    </citation>
    <scope>NUCLEOTIDE SEQUENCE</scope>
    <source>
        <strain evidence="1">NBRC 103684</strain>
    </source>
</reference>
<dbReference type="Proteomes" id="UP001165074">
    <property type="component" value="Unassembled WGS sequence"/>
</dbReference>
<dbReference type="PIRSF" id="PIRSF017393">
    <property type="entry name" value="MTase_SAV2177"/>
    <property type="match status" value="1"/>
</dbReference>
<accession>A0A9W6SEB0</accession>
<dbReference type="InterPro" id="IPR006764">
    <property type="entry name" value="SAM_dep_MeTrfase_SAV2177_type"/>
</dbReference>
<evidence type="ECO:0000313" key="1">
    <source>
        <dbReference type="EMBL" id="GLY91908.1"/>
    </source>
</evidence>
<dbReference type="Gene3D" id="3.40.50.150">
    <property type="entry name" value="Vaccinia Virus protein VP39"/>
    <property type="match status" value="1"/>
</dbReference>
<sequence>MSPLNALEDSQPALPTEAGIYDYLRGGRHYTPADANAAEMALEAAPETRFAAEENRRFLCRAVRHLARQGVCQYIDLGSGYLTGRQVHEVAGEIVPDPHVVYVDYDPRVAAANQRMLRERSYVAATTGDVRDPGSILADPAVTRLIDWSKPVAVLALAVFHFIKDAEDPLKIVAAFRERMASGSHFVISHGSGGENREAAGDAGQAWENSRSTIVMREPGEIAEFFSGLEIAGPGIVTTSEWGTDAPAPAGQSVILCGVGRVP</sequence>
<dbReference type="AlphaFoldDB" id="A0A9W6SEB0"/>